<evidence type="ECO:0000256" key="1">
    <source>
        <dbReference type="ARBA" id="ARBA00004651"/>
    </source>
</evidence>
<reference evidence="7" key="1">
    <citation type="journal article" date="2020" name="mSystems">
        <title>Genome- and Community-Level Interaction Insights into Carbon Utilization and Element Cycling Functions of Hydrothermarchaeota in Hydrothermal Sediment.</title>
        <authorList>
            <person name="Zhou Z."/>
            <person name="Liu Y."/>
            <person name="Xu W."/>
            <person name="Pan J."/>
            <person name="Luo Z.H."/>
            <person name="Li M."/>
        </authorList>
    </citation>
    <scope>NUCLEOTIDE SEQUENCE [LARGE SCALE GENOMIC DNA]</scope>
    <source>
        <strain evidence="7">SpSt-464</strain>
    </source>
</reference>
<accession>A0A7C3N574</accession>
<feature type="transmembrane region" description="Helical" evidence="6">
    <location>
        <begin position="282"/>
        <end position="303"/>
    </location>
</feature>
<feature type="transmembrane region" description="Helical" evidence="6">
    <location>
        <begin position="75"/>
        <end position="101"/>
    </location>
</feature>
<feature type="transmembrane region" description="Helical" evidence="6">
    <location>
        <begin position="309"/>
        <end position="326"/>
    </location>
</feature>
<keyword evidence="2" id="KW-1003">Cell membrane</keyword>
<evidence type="ECO:0000256" key="5">
    <source>
        <dbReference type="ARBA" id="ARBA00023136"/>
    </source>
</evidence>
<name>A0A7C3N574_UNCW3</name>
<feature type="transmembrane region" description="Helical" evidence="6">
    <location>
        <begin position="338"/>
        <end position="360"/>
    </location>
</feature>
<feature type="transmembrane region" description="Helical" evidence="6">
    <location>
        <begin position="7"/>
        <end position="26"/>
    </location>
</feature>
<dbReference type="AlphaFoldDB" id="A0A7C3N574"/>
<dbReference type="EMBL" id="DSTT01000002">
    <property type="protein sequence ID" value="HFK23298.1"/>
    <property type="molecule type" value="Genomic_DNA"/>
</dbReference>
<keyword evidence="5 6" id="KW-0472">Membrane</keyword>
<feature type="transmembrane region" description="Helical" evidence="6">
    <location>
        <begin position="366"/>
        <end position="389"/>
    </location>
</feature>
<evidence type="ECO:0000256" key="6">
    <source>
        <dbReference type="SAM" id="Phobius"/>
    </source>
</evidence>
<feature type="transmembrane region" description="Helical" evidence="6">
    <location>
        <begin position="167"/>
        <end position="186"/>
    </location>
</feature>
<evidence type="ECO:0000313" key="7">
    <source>
        <dbReference type="EMBL" id="HFK23298.1"/>
    </source>
</evidence>
<dbReference type="GO" id="GO:0005886">
    <property type="term" value="C:plasma membrane"/>
    <property type="evidence" value="ECO:0007669"/>
    <property type="project" value="UniProtKB-SubCell"/>
</dbReference>
<sequence length="419" mass="48202">MFKKSLLTFISEILIVFIGIGTTIIINRGLGPINKGYYAFIILVSSTLSMVLEFGFSTGLSFYSGKKISISKDKWKSFSILLTFIFLVLSTISTFILLLFYNDQRGYFIIPMLFFVQISSKFTLGIYLGTLKIKLFNIIRTLPIFIEITLLIAFVIMNVTLTPLNISLVYFLSFFIPLILSIYFLFPFKFQLPSFKELVSITKYSFYIYIANLMSFLNYRIDMFLISFFLKPEYLGWYSVAVFIIEKTRLLSQSTSLVNFALKVNQEVKDTFEFSMRVVNSINILVSFMVVLLAYPLVMLLYSPAYKESILPMIILAPAILANGYAKMLSSELSGDGIIKIQLFASILSVFLNVLLNIVLIPKFKIVGASFASFFSYTFNTIIILLFFLKHYKKSFKRMIIVDKNDIIKITQYFKKNFL</sequence>
<keyword evidence="4 6" id="KW-1133">Transmembrane helix</keyword>
<feature type="transmembrane region" description="Helical" evidence="6">
    <location>
        <begin position="38"/>
        <end position="63"/>
    </location>
</feature>
<gene>
    <name evidence="7" type="ORF">ENS15_01385</name>
</gene>
<evidence type="ECO:0000256" key="3">
    <source>
        <dbReference type="ARBA" id="ARBA00022692"/>
    </source>
</evidence>
<dbReference type="PANTHER" id="PTHR30250">
    <property type="entry name" value="PST FAMILY PREDICTED COLANIC ACID TRANSPORTER"/>
    <property type="match status" value="1"/>
</dbReference>
<evidence type="ECO:0000256" key="2">
    <source>
        <dbReference type="ARBA" id="ARBA00022475"/>
    </source>
</evidence>
<keyword evidence="3 6" id="KW-0812">Transmembrane</keyword>
<dbReference type="Pfam" id="PF01943">
    <property type="entry name" value="Polysacc_synt"/>
    <property type="match status" value="1"/>
</dbReference>
<comment type="subcellular location">
    <subcellularLocation>
        <location evidence="1">Cell membrane</location>
        <topology evidence="1">Multi-pass membrane protein</topology>
    </subcellularLocation>
</comment>
<feature type="transmembrane region" description="Helical" evidence="6">
    <location>
        <begin position="107"/>
        <end position="129"/>
    </location>
</feature>
<proteinExistence type="predicted"/>
<dbReference type="InterPro" id="IPR002797">
    <property type="entry name" value="Polysacc_synth"/>
</dbReference>
<organism evidence="7">
    <name type="scientific">candidate division WOR-3 bacterium</name>
    <dbReference type="NCBI Taxonomy" id="2052148"/>
    <lineage>
        <taxon>Bacteria</taxon>
        <taxon>Bacteria division WOR-3</taxon>
    </lineage>
</organism>
<protein>
    <submittedName>
        <fullName evidence="7">Uncharacterized protein</fullName>
    </submittedName>
</protein>
<dbReference type="PANTHER" id="PTHR30250:SF11">
    <property type="entry name" value="O-ANTIGEN TRANSPORTER-RELATED"/>
    <property type="match status" value="1"/>
</dbReference>
<dbReference type="InterPro" id="IPR050833">
    <property type="entry name" value="Poly_Biosynth_Transport"/>
</dbReference>
<comment type="caution">
    <text evidence="7">The sequence shown here is derived from an EMBL/GenBank/DDBJ whole genome shotgun (WGS) entry which is preliminary data.</text>
</comment>
<evidence type="ECO:0000256" key="4">
    <source>
        <dbReference type="ARBA" id="ARBA00022989"/>
    </source>
</evidence>
<feature type="transmembrane region" description="Helical" evidence="6">
    <location>
        <begin position="141"/>
        <end position="161"/>
    </location>
</feature>